<feature type="region of interest" description="Disordered" evidence="4">
    <location>
        <begin position="23"/>
        <end position="42"/>
    </location>
</feature>
<evidence type="ECO:0000256" key="5">
    <source>
        <dbReference type="SAM" id="SignalP"/>
    </source>
</evidence>
<dbReference type="AlphaFoldDB" id="A0A4R1BEC5"/>
<reference evidence="7 8" key="1">
    <citation type="submission" date="2019-03" db="EMBL/GenBank/DDBJ databases">
        <title>Whole genome sequence of a novel Rubrobacter taiwanensis strain, isolated from Yellowstone National Park.</title>
        <authorList>
            <person name="Freed S."/>
            <person name="Ramaley R.F."/>
            <person name="Kyndt J.A."/>
        </authorList>
    </citation>
    <scope>NUCLEOTIDE SEQUENCE [LARGE SCALE GENOMIC DNA]</scope>
    <source>
        <strain evidence="7 8">Yellowstone</strain>
    </source>
</reference>
<gene>
    <name evidence="7" type="ORF">E0L93_12790</name>
</gene>
<name>A0A4R1BEC5_9ACTN</name>
<organism evidence="7 8">
    <name type="scientific">Rubrobacter taiwanensis</name>
    <dbReference type="NCBI Taxonomy" id="185139"/>
    <lineage>
        <taxon>Bacteria</taxon>
        <taxon>Bacillati</taxon>
        <taxon>Actinomycetota</taxon>
        <taxon>Rubrobacteria</taxon>
        <taxon>Rubrobacterales</taxon>
        <taxon>Rubrobacteraceae</taxon>
        <taxon>Rubrobacter</taxon>
    </lineage>
</organism>
<evidence type="ECO:0000256" key="4">
    <source>
        <dbReference type="SAM" id="MobiDB-lite"/>
    </source>
</evidence>
<protein>
    <submittedName>
        <fullName evidence="7">Right-handed parallel beta-helix repeat-containing protein</fullName>
    </submittedName>
</protein>
<dbReference type="Pfam" id="PF13229">
    <property type="entry name" value="Beta_helix"/>
    <property type="match status" value="1"/>
</dbReference>
<keyword evidence="8" id="KW-1185">Reference proteome</keyword>
<dbReference type="InterPro" id="IPR051550">
    <property type="entry name" value="SCF-Subunits/Alg-Epimerases"/>
</dbReference>
<dbReference type="Gene3D" id="2.160.20.10">
    <property type="entry name" value="Single-stranded right-handed beta-helix, Pectin lyase-like"/>
    <property type="match status" value="1"/>
</dbReference>
<dbReference type="InterPro" id="IPR006626">
    <property type="entry name" value="PbH1"/>
</dbReference>
<proteinExistence type="predicted"/>
<feature type="signal peptide" evidence="5">
    <location>
        <begin position="1"/>
        <end position="18"/>
    </location>
</feature>
<dbReference type="InterPro" id="IPR039448">
    <property type="entry name" value="Beta_helix"/>
</dbReference>
<dbReference type="SUPFAM" id="SSF51126">
    <property type="entry name" value="Pectin lyase-like"/>
    <property type="match status" value="1"/>
</dbReference>
<dbReference type="InterPro" id="IPR011050">
    <property type="entry name" value="Pectin_lyase_fold/virulence"/>
</dbReference>
<dbReference type="OrthoDB" id="3491333at2"/>
<evidence type="ECO:0000256" key="1">
    <source>
        <dbReference type="ARBA" id="ARBA00004906"/>
    </source>
</evidence>
<dbReference type="PROSITE" id="PS51257">
    <property type="entry name" value="PROKAR_LIPOPROTEIN"/>
    <property type="match status" value="1"/>
</dbReference>
<dbReference type="EMBL" id="SKBU01000025">
    <property type="protein sequence ID" value="TCJ15460.1"/>
    <property type="molecule type" value="Genomic_DNA"/>
</dbReference>
<dbReference type="InterPro" id="IPR022441">
    <property type="entry name" value="Para_beta_helix_rpt-2"/>
</dbReference>
<keyword evidence="5" id="KW-0732">Signal</keyword>
<dbReference type="SMART" id="SM00710">
    <property type="entry name" value="PbH1"/>
    <property type="match status" value="7"/>
</dbReference>
<comment type="pathway">
    <text evidence="1">Protein modification; protein ubiquitination.</text>
</comment>
<evidence type="ECO:0000313" key="7">
    <source>
        <dbReference type="EMBL" id="TCJ15460.1"/>
    </source>
</evidence>
<evidence type="ECO:0000313" key="8">
    <source>
        <dbReference type="Proteomes" id="UP000295244"/>
    </source>
</evidence>
<feature type="chain" id="PRO_5020930952" evidence="5">
    <location>
        <begin position="19"/>
        <end position="525"/>
    </location>
</feature>
<dbReference type="InterPro" id="IPR012334">
    <property type="entry name" value="Pectin_lyas_fold"/>
</dbReference>
<evidence type="ECO:0000256" key="2">
    <source>
        <dbReference type="ARBA" id="ARBA00022737"/>
    </source>
</evidence>
<keyword evidence="2" id="KW-0677">Repeat</keyword>
<evidence type="ECO:0000256" key="3">
    <source>
        <dbReference type="ARBA" id="ARBA00022786"/>
    </source>
</evidence>
<dbReference type="NCBIfam" id="TIGR03804">
    <property type="entry name" value="para_beta_helix"/>
    <property type="match status" value="1"/>
</dbReference>
<accession>A0A4R1BEC5</accession>
<comment type="caution">
    <text evidence="7">The sequence shown here is derived from an EMBL/GenBank/DDBJ whole genome shotgun (WGS) entry which is preliminary data.</text>
</comment>
<feature type="domain" description="Right handed beta helix" evidence="6">
    <location>
        <begin position="223"/>
        <end position="385"/>
    </location>
</feature>
<evidence type="ECO:0000259" key="6">
    <source>
        <dbReference type="Pfam" id="PF13229"/>
    </source>
</evidence>
<keyword evidence="3" id="KW-0833">Ubl conjugation pathway</keyword>
<dbReference type="Proteomes" id="UP000295244">
    <property type="component" value="Unassembled WGS sequence"/>
</dbReference>
<dbReference type="PANTHER" id="PTHR22990:SF15">
    <property type="entry name" value="F-BOX ONLY PROTEIN 10"/>
    <property type="match status" value="1"/>
</dbReference>
<dbReference type="PANTHER" id="PTHR22990">
    <property type="entry name" value="F-BOX ONLY PROTEIN"/>
    <property type="match status" value="1"/>
</dbReference>
<sequence length="525" mass="58543">MKFLQRFLSISVVCSLLAAGCQEGSPTPEEKPSKRISLSGQTSAGETCTESLQARIDAAAPGDTVQAKPCIYREQVVIDKPLTLRGRPGSEIRGSEVWIDWEERSNLWRSEERLPEFPQTAVECMPGTDRCLWPEQVFFDGEPLLQVAHNPGPEEFAVDDDRRVVLGQDPGGHLVEVTVRRHWVLGAAEGVTITGFTMRHAANEGRSGAIMNRMKRLDGGYANWTVQNNRLSDAHGGVISLSNAPGLRILNNEIYRGGQLGIKSTGCGQIVRGNRIHHNNTEDFNWRWEAGGLKTSHAEGVRVDSNEFYANRGNAIWFDIDSSNNTISNNRIHHNSRRGIHYEISEYGKIFDNVLWENGWGTPERGLGAAISLGNSRNTEIHGNVMAWNAGGISVIGIDREGTYWDSVHGIHVHDNVILAEDYPEDPVEHFALAWLQGWSTQMFDPANDNRGENNAYWYPTPEGDATRYEWAKTAYSRLADFNATPGEENGRYLTRDEKDALVAEKGIPAAPERHGARRWSGQFR</sequence>